<dbReference type="Proteomes" id="UP001597318">
    <property type="component" value="Unassembled WGS sequence"/>
</dbReference>
<proteinExistence type="predicted"/>
<keyword evidence="2" id="KW-1185">Reference proteome</keyword>
<dbReference type="RefSeq" id="WP_247343415.1">
    <property type="nucleotide sequence ID" value="NZ_CP095550.1"/>
</dbReference>
<dbReference type="Pfam" id="PF00106">
    <property type="entry name" value="adh_short"/>
    <property type="match status" value="1"/>
</dbReference>
<dbReference type="NCBIfam" id="NF006168">
    <property type="entry name" value="PRK08309.1"/>
    <property type="match status" value="1"/>
</dbReference>
<reference evidence="2" key="1">
    <citation type="journal article" date="2019" name="Int. J. Syst. Evol. Microbiol.">
        <title>The Global Catalogue of Microorganisms (GCM) 10K type strain sequencing project: providing services to taxonomists for standard genome sequencing and annotation.</title>
        <authorList>
            <consortium name="The Broad Institute Genomics Platform"/>
            <consortium name="The Broad Institute Genome Sequencing Center for Infectious Disease"/>
            <person name="Wu L."/>
            <person name="Ma J."/>
        </authorList>
    </citation>
    <scope>NUCLEOTIDE SEQUENCE [LARGE SCALE GENOMIC DNA]</scope>
    <source>
        <strain evidence="2">CGMCC 1.15474</strain>
    </source>
</reference>
<protein>
    <submittedName>
        <fullName evidence="1">SDR family NAD(P)-dependent oxidoreductase</fullName>
    </submittedName>
</protein>
<comment type="caution">
    <text evidence="1">The sequence shown here is derived from an EMBL/GenBank/DDBJ whole genome shotgun (WGS) entry which is preliminary data.</text>
</comment>
<dbReference type="EMBL" id="JBHUIK010000002">
    <property type="protein sequence ID" value="MFD2214578.1"/>
    <property type="molecule type" value="Genomic_DNA"/>
</dbReference>
<accession>A0ABW5BX99</accession>
<name>A0ABW5BX99_9BACI</name>
<dbReference type="InterPro" id="IPR002347">
    <property type="entry name" value="SDR_fam"/>
</dbReference>
<organism evidence="1 2">
    <name type="scientific">Metabacillus endolithicus</name>
    <dbReference type="NCBI Taxonomy" id="1535204"/>
    <lineage>
        <taxon>Bacteria</taxon>
        <taxon>Bacillati</taxon>
        <taxon>Bacillota</taxon>
        <taxon>Bacilli</taxon>
        <taxon>Bacillales</taxon>
        <taxon>Bacillaceae</taxon>
        <taxon>Metabacillus</taxon>
    </lineage>
</organism>
<gene>
    <name evidence="1" type="ORF">ACFSKK_12875</name>
</gene>
<sequence>MKCALVIGGSGMLTDVSILLAETGYLVYVVGRSTEKMNNLLKKSNDNKNLIPVFIDYSNEQSLNKKIDEIIQENNTIHLIVAWVHSYAEHAIQSIINGIPSTSESSRFVHVLGSRSNLDKIKTELTIPNHCFYSQVKLGYMMQDDEKRWLTHEEICNGIIKTINNKKNVHVVGMLS</sequence>
<dbReference type="Gene3D" id="3.40.50.720">
    <property type="entry name" value="NAD(P)-binding Rossmann-like Domain"/>
    <property type="match status" value="1"/>
</dbReference>
<evidence type="ECO:0000313" key="1">
    <source>
        <dbReference type="EMBL" id="MFD2214578.1"/>
    </source>
</evidence>
<dbReference type="InterPro" id="IPR036291">
    <property type="entry name" value="NAD(P)-bd_dom_sf"/>
</dbReference>
<dbReference type="SUPFAM" id="SSF51735">
    <property type="entry name" value="NAD(P)-binding Rossmann-fold domains"/>
    <property type="match status" value="1"/>
</dbReference>
<evidence type="ECO:0000313" key="2">
    <source>
        <dbReference type="Proteomes" id="UP001597318"/>
    </source>
</evidence>